<reference evidence="2" key="1">
    <citation type="journal article" date="2023" name="Nat. Plants">
        <title>Single-cell RNA sequencing provides a high-resolution roadmap for understanding the multicellular compartmentation of specialized metabolism.</title>
        <authorList>
            <person name="Sun S."/>
            <person name="Shen X."/>
            <person name="Li Y."/>
            <person name="Li Y."/>
            <person name="Wang S."/>
            <person name="Li R."/>
            <person name="Zhang H."/>
            <person name="Shen G."/>
            <person name="Guo B."/>
            <person name="Wei J."/>
            <person name="Xu J."/>
            <person name="St-Pierre B."/>
            <person name="Chen S."/>
            <person name="Sun C."/>
        </authorList>
    </citation>
    <scope>NUCLEOTIDE SEQUENCE [LARGE SCALE GENOMIC DNA]</scope>
</reference>
<gene>
    <name evidence="1" type="ORF">M9H77_10144</name>
</gene>
<proteinExistence type="predicted"/>
<comment type="caution">
    <text evidence="1">The sequence shown here is derived from an EMBL/GenBank/DDBJ whole genome shotgun (WGS) entry which is preliminary data.</text>
</comment>
<dbReference type="Proteomes" id="UP001060085">
    <property type="component" value="Linkage Group LG02"/>
</dbReference>
<sequence length="360" mass="41490">MEKGDDQKSSGILSKEMKGKIRVDMKRMDEQLQKHFDKAWLSEKINELEQAAVKDWEIDCSKLVINNFIATGAFGSVYKGSYNGQDVAVKVLDLGNESKKATLRKIFLQEISIWNKLDHPNITKFIGARRGISDVNFIQGCDEEMSRNAWCLVVEYVPGGTLKSFLLKNKIKRLPFNLVIKLSLDIAKGLSYLHFYKIVHRDVKTENMLIDEVGRVKITDFGVSRFESLNPVEMTEQTGTLGYMAPEVLSGGGYNHKCDVYSFGICLWEIYCCAMPKSNMNQLKNSSTLSYENWRPTIPEHCPSNLANMMKRCWDKDPNRRPEMKEVVDMLEVIERNEKKRFQNQIKGCWCFLKQPKIRE</sequence>
<keyword evidence="2" id="KW-1185">Reference proteome</keyword>
<evidence type="ECO:0000313" key="2">
    <source>
        <dbReference type="Proteomes" id="UP001060085"/>
    </source>
</evidence>
<organism evidence="1 2">
    <name type="scientific">Catharanthus roseus</name>
    <name type="common">Madagascar periwinkle</name>
    <name type="synonym">Vinca rosea</name>
    <dbReference type="NCBI Taxonomy" id="4058"/>
    <lineage>
        <taxon>Eukaryota</taxon>
        <taxon>Viridiplantae</taxon>
        <taxon>Streptophyta</taxon>
        <taxon>Embryophyta</taxon>
        <taxon>Tracheophyta</taxon>
        <taxon>Spermatophyta</taxon>
        <taxon>Magnoliopsida</taxon>
        <taxon>eudicotyledons</taxon>
        <taxon>Gunneridae</taxon>
        <taxon>Pentapetalae</taxon>
        <taxon>asterids</taxon>
        <taxon>lamiids</taxon>
        <taxon>Gentianales</taxon>
        <taxon>Apocynaceae</taxon>
        <taxon>Rauvolfioideae</taxon>
        <taxon>Vinceae</taxon>
        <taxon>Catharanthinae</taxon>
        <taxon>Catharanthus</taxon>
    </lineage>
</organism>
<evidence type="ECO:0000313" key="1">
    <source>
        <dbReference type="EMBL" id="KAI5679194.1"/>
    </source>
</evidence>
<dbReference type="EMBL" id="CM044702">
    <property type="protein sequence ID" value="KAI5679194.1"/>
    <property type="molecule type" value="Genomic_DNA"/>
</dbReference>
<name>A0ACC0C2U3_CATRO</name>
<accession>A0ACC0C2U3</accession>
<protein>
    <submittedName>
        <fullName evidence="1">Uncharacterized protein</fullName>
    </submittedName>
</protein>